<evidence type="ECO:0000313" key="1">
    <source>
        <dbReference type="EMBL" id="KAJ4832375.1"/>
    </source>
</evidence>
<dbReference type="AlphaFoldDB" id="A0A9Q0FJ24"/>
<protein>
    <submittedName>
        <fullName evidence="1">Uncharacterized protein</fullName>
    </submittedName>
</protein>
<name>A0A9Q0FJ24_9ROSI</name>
<sequence>MKKVRTTILEFLEELSKMGIKKVLTNLVITDNNPVLVDRNKLLQEEIDAFVKRDCIKKVVLDYDMLLDAAKTMYDKVKGNTKDDCCKVLEKFEHK</sequence>
<keyword evidence="2" id="KW-1185">Reference proteome</keyword>
<comment type="caution">
    <text evidence="1">The sequence shown here is derived from an EMBL/GenBank/DDBJ whole genome shotgun (WGS) entry which is preliminary data.</text>
</comment>
<dbReference type="Proteomes" id="UP001141552">
    <property type="component" value="Unassembled WGS sequence"/>
</dbReference>
<dbReference type="EMBL" id="JAKUCV010005146">
    <property type="protein sequence ID" value="KAJ4832375.1"/>
    <property type="molecule type" value="Genomic_DNA"/>
</dbReference>
<reference evidence="1" key="1">
    <citation type="submission" date="2022-02" db="EMBL/GenBank/DDBJ databases">
        <authorList>
            <person name="Henning P.M."/>
            <person name="McCubbin A.G."/>
            <person name="Shore J.S."/>
        </authorList>
    </citation>
    <scope>NUCLEOTIDE SEQUENCE</scope>
    <source>
        <strain evidence="1">F60SS</strain>
        <tissue evidence="1">Leaves</tissue>
    </source>
</reference>
<organism evidence="1 2">
    <name type="scientific">Turnera subulata</name>
    <dbReference type="NCBI Taxonomy" id="218843"/>
    <lineage>
        <taxon>Eukaryota</taxon>
        <taxon>Viridiplantae</taxon>
        <taxon>Streptophyta</taxon>
        <taxon>Embryophyta</taxon>
        <taxon>Tracheophyta</taxon>
        <taxon>Spermatophyta</taxon>
        <taxon>Magnoliopsida</taxon>
        <taxon>eudicotyledons</taxon>
        <taxon>Gunneridae</taxon>
        <taxon>Pentapetalae</taxon>
        <taxon>rosids</taxon>
        <taxon>fabids</taxon>
        <taxon>Malpighiales</taxon>
        <taxon>Passifloraceae</taxon>
        <taxon>Turnera</taxon>
    </lineage>
</organism>
<accession>A0A9Q0FJ24</accession>
<evidence type="ECO:0000313" key="2">
    <source>
        <dbReference type="Proteomes" id="UP001141552"/>
    </source>
</evidence>
<reference evidence="1" key="2">
    <citation type="journal article" date="2023" name="Plants (Basel)">
        <title>Annotation of the Turnera subulata (Passifloraceae) Draft Genome Reveals the S-Locus Evolved after the Divergence of Turneroideae from Passifloroideae in a Stepwise Manner.</title>
        <authorList>
            <person name="Henning P.M."/>
            <person name="Roalson E.H."/>
            <person name="Mir W."/>
            <person name="McCubbin A.G."/>
            <person name="Shore J.S."/>
        </authorList>
    </citation>
    <scope>NUCLEOTIDE SEQUENCE</scope>
    <source>
        <strain evidence="1">F60SS</strain>
    </source>
</reference>
<proteinExistence type="predicted"/>
<gene>
    <name evidence="1" type="ORF">Tsubulata_022311</name>
</gene>